<gene>
    <name evidence="5" type="ORF">SPIL2461_LOCUS16646</name>
</gene>
<keyword evidence="6" id="KW-1185">Reference proteome</keyword>
<comment type="caution">
    <text evidence="5">The sequence shown here is derived from an EMBL/GenBank/DDBJ whole genome shotgun (WGS) entry which is preliminary data.</text>
</comment>
<feature type="compositionally biased region" description="Low complexity" evidence="3">
    <location>
        <begin position="853"/>
        <end position="865"/>
    </location>
</feature>
<feature type="coiled-coil region" evidence="2">
    <location>
        <begin position="560"/>
        <end position="615"/>
    </location>
</feature>
<feature type="region of interest" description="Disordered" evidence="3">
    <location>
        <begin position="906"/>
        <end position="995"/>
    </location>
</feature>
<dbReference type="OrthoDB" id="440077at2759"/>
<keyword evidence="2" id="KW-0175">Coiled coil</keyword>
<evidence type="ECO:0000313" key="6">
    <source>
        <dbReference type="Proteomes" id="UP000649617"/>
    </source>
</evidence>
<dbReference type="PROSITE" id="PS00018">
    <property type="entry name" value="EF_HAND_1"/>
    <property type="match status" value="1"/>
</dbReference>
<sequence>MYGPSGSKGKGKGERSFGGYSGYPNRVAERDDRDRRDRVPPSERPLGDRTMGDRRGGERRGDGPMNDRRRDARSHVENRPSGPPRGPESRRSGAGGVSGAAVPPPASVSAGGHSPDPTIHVSGCSNDTVSNIIQGLYNTKESNHNKPVYKKEGPPGSVTVLIYYWDERDGPSFNGWWFGPKVGGDQVWAYNGGNLGRENVMPPTSNWKVPWDGKVDEKLRISVGAPPRTRDRDPREKREEEKRRREEEERRQREEARRRRQREEEQARREAEARRRRQEEERKQEEAANNVREVMKKLRNATPDNWKGLQADLDKAAASNFQAMGALRDRVNDEMQQVITQVQKRIAEELKQREEAERRRQMELARVEQLLKEAAAEVQATEARVGEAQEATKAACQLGLEASTAPEEILQAVQRASQDLQDAKNLLERSERVLSMKREAMGAGEGARHVKSEVEELSSRLQSSGRSLQRCKETLEETRGRGLRRALALKVDQEWMQTFKRFDLDGDGELCGAEVSSFGKEEFQVELRQEVLQKILRVLEPVTFEKFLRFRQKVGIAKFEAEARRRRAEEAEQLRQAEAQRQQVQEMVEVITAQLEEGKLKLQQVSEELKALLEVPASEAIASGTVRAESQGQEVRSMLDSLSRQLDEATGVLLLEPKLKKEVFRLQEQHRILEVQLEKVLSNVKTSKEAVAKKAQKEVLELRAKAVKALRSRMTQEGQSGDEVFEAAAGGSDALDSESFKALLKDLDAETALERLFVSVTKGGGQLDRASFLEFIRFYFRCVKGTVLSEEICIKSKTVRRLEVDEVLEVLEGPSKDEGANVQRVRCLAVQDGARGWATIAGNQGTPFLVQVQEPQEPQPSTEPSGGPDEPPQRAERAEVAEVAAVPEVTEVPEIDLEHVEHVEHVEQVEDVPESKLDAVDCDQSEAVDEVDAGTGKEEAEEAEEAGEENAEEEKEAEEVAEGAEVTGGEGGDVGEGDGDAEGVQGSAEGQSLDG</sequence>
<evidence type="ECO:0000259" key="4">
    <source>
        <dbReference type="PROSITE" id="PS50222"/>
    </source>
</evidence>
<evidence type="ECO:0000256" key="1">
    <source>
        <dbReference type="ARBA" id="ARBA00022837"/>
    </source>
</evidence>
<proteinExistence type="predicted"/>
<dbReference type="GO" id="GO:0005509">
    <property type="term" value="F:calcium ion binding"/>
    <property type="evidence" value="ECO:0007669"/>
    <property type="project" value="InterPro"/>
</dbReference>
<dbReference type="Proteomes" id="UP000649617">
    <property type="component" value="Unassembled WGS sequence"/>
</dbReference>
<evidence type="ECO:0000256" key="2">
    <source>
        <dbReference type="SAM" id="Coils"/>
    </source>
</evidence>
<feature type="compositionally biased region" description="Acidic residues" evidence="3">
    <location>
        <begin position="920"/>
        <end position="932"/>
    </location>
</feature>
<feature type="domain" description="EF-hand" evidence="4">
    <location>
        <begin position="490"/>
        <end position="525"/>
    </location>
</feature>
<evidence type="ECO:0000313" key="5">
    <source>
        <dbReference type="EMBL" id="CAE7633327.1"/>
    </source>
</evidence>
<feature type="compositionally biased region" description="Basic and acidic residues" evidence="3">
    <location>
        <begin position="440"/>
        <end position="458"/>
    </location>
</feature>
<dbReference type="AlphaFoldDB" id="A0A812VDF6"/>
<feature type="compositionally biased region" description="Basic and acidic residues" evidence="3">
    <location>
        <begin position="906"/>
        <end position="919"/>
    </location>
</feature>
<feature type="region of interest" description="Disordered" evidence="3">
    <location>
        <begin position="853"/>
        <end position="876"/>
    </location>
</feature>
<reference evidence="5" key="1">
    <citation type="submission" date="2021-02" db="EMBL/GenBank/DDBJ databases">
        <authorList>
            <person name="Dougan E. K."/>
            <person name="Rhodes N."/>
            <person name="Thang M."/>
            <person name="Chan C."/>
        </authorList>
    </citation>
    <scope>NUCLEOTIDE SEQUENCE</scope>
</reference>
<feature type="region of interest" description="Disordered" evidence="3">
    <location>
        <begin position="440"/>
        <end position="461"/>
    </location>
</feature>
<evidence type="ECO:0000256" key="3">
    <source>
        <dbReference type="SAM" id="MobiDB-lite"/>
    </source>
</evidence>
<feature type="compositionally biased region" description="Basic and acidic residues" evidence="3">
    <location>
        <begin position="27"/>
        <end position="78"/>
    </location>
</feature>
<dbReference type="InterPro" id="IPR002048">
    <property type="entry name" value="EF_hand_dom"/>
</dbReference>
<protein>
    <recommendedName>
        <fullName evidence="4">EF-hand domain-containing protein</fullName>
    </recommendedName>
</protein>
<dbReference type="EMBL" id="CAJNIZ010042703">
    <property type="protein sequence ID" value="CAE7633327.1"/>
    <property type="molecule type" value="Genomic_DNA"/>
</dbReference>
<accession>A0A812VDF6</accession>
<organism evidence="5 6">
    <name type="scientific">Symbiodinium pilosum</name>
    <name type="common">Dinoflagellate</name>
    <dbReference type="NCBI Taxonomy" id="2952"/>
    <lineage>
        <taxon>Eukaryota</taxon>
        <taxon>Sar</taxon>
        <taxon>Alveolata</taxon>
        <taxon>Dinophyceae</taxon>
        <taxon>Suessiales</taxon>
        <taxon>Symbiodiniaceae</taxon>
        <taxon>Symbiodinium</taxon>
    </lineage>
</organism>
<feature type="region of interest" description="Disordered" evidence="3">
    <location>
        <begin position="218"/>
        <end position="267"/>
    </location>
</feature>
<feature type="coiled-coil region" evidence="2">
    <location>
        <begin position="332"/>
        <end position="440"/>
    </location>
</feature>
<name>A0A812VDF6_SYMPI</name>
<keyword evidence="1" id="KW-0106">Calcium</keyword>
<dbReference type="PROSITE" id="PS50222">
    <property type="entry name" value="EF_HAND_2"/>
    <property type="match status" value="1"/>
</dbReference>
<feature type="compositionally biased region" description="Basic and acidic residues" evidence="3">
    <location>
        <begin position="228"/>
        <end position="267"/>
    </location>
</feature>
<feature type="coiled-coil region" evidence="2">
    <location>
        <begin position="685"/>
        <end position="712"/>
    </location>
</feature>
<feature type="compositionally biased region" description="Acidic residues" evidence="3">
    <location>
        <begin position="939"/>
        <end position="962"/>
    </location>
</feature>
<feature type="region of interest" description="Disordered" evidence="3">
    <location>
        <begin position="1"/>
        <end position="126"/>
    </location>
</feature>
<dbReference type="InterPro" id="IPR011992">
    <property type="entry name" value="EF-hand-dom_pair"/>
</dbReference>
<dbReference type="InterPro" id="IPR018247">
    <property type="entry name" value="EF_Hand_1_Ca_BS"/>
</dbReference>
<dbReference type="SUPFAM" id="SSF47473">
    <property type="entry name" value="EF-hand"/>
    <property type="match status" value="1"/>
</dbReference>